<dbReference type="EMBL" id="AP024086">
    <property type="protein sequence ID" value="BCL59358.1"/>
    <property type="molecule type" value="Genomic_DNA"/>
</dbReference>
<dbReference type="SFLD" id="SFLDS00003">
    <property type="entry name" value="Haloacid_Dehalogenase"/>
    <property type="match status" value="1"/>
</dbReference>
<gene>
    <name evidence="2" type="ORF">DGMP_00510</name>
</gene>
<dbReference type="SFLD" id="SFLDG01129">
    <property type="entry name" value="C1.5:_HAD__Beta-PGM__Phosphata"/>
    <property type="match status" value="1"/>
</dbReference>
<proteinExistence type="inferred from homology"/>
<dbReference type="KEGG" id="dbk:DGMP_00510"/>
<dbReference type="GO" id="GO:0008967">
    <property type="term" value="F:phosphoglycolate phosphatase activity"/>
    <property type="evidence" value="ECO:0007669"/>
    <property type="project" value="TreeGrafter"/>
</dbReference>
<evidence type="ECO:0000313" key="2">
    <source>
        <dbReference type="EMBL" id="BCL59358.1"/>
    </source>
</evidence>
<sequence>MLKLIIFDCDGVMFDSKEANRKYYNYLLKEFKCCEMSDEEVDFVHMHSVDESLLHIFKKYKNVSIPDVHRFRQGISYEPFLRYMNMEPDLIPFLEQVSPHYALAISTNRTNTMRPLLESHGLAHYFGKVMTAADTTKPKPAPDALLEILNYYNCPPTTHYSSVILS</sequence>
<protein>
    <recommendedName>
        <fullName evidence="4">Beta-phosphoglucomutase</fullName>
    </recommendedName>
</protein>
<dbReference type="InterPro" id="IPR041492">
    <property type="entry name" value="HAD_2"/>
</dbReference>
<reference evidence="2" key="1">
    <citation type="submission" date="2020-09" db="EMBL/GenBank/DDBJ databases">
        <title>Desulfogranum mesoprofundum gen. nov., sp. nov., a novel mesophilic, sulfate-reducing chemolithoautotroph isolated from a deep-sea hydrothermal vent chimney in the Suiyo Seamount.</title>
        <authorList>
            <person name="Hashimoto Y."/>
            <person name="Nakagawa S."/>
        </authorList>
    </citation>
    <scope>NUCLEOTIDE SEQUENCE</scope>
    <source>
        <strain evidence="2">KT2</strain>
    </source>
</reference>
<dbReference type="PANTHER" id="PTHR43434">
    <property type="entry name" value="PHOSPHOGLYCOLATE PHOSPHATASE"/>
    <property type="match status" value="1"/>
</dbReference>
<name>A0A8D5JCA9_9BACT</name>
<evidence type="ECO:0000313" key="3">
    <source>
        <dbReference type="Proteomes" id="UP000826725"/>
    </source>
</evidence>
<dbReference type="Proteomes" id="UP000826725">
    <property type="component" value="Chromosome"/>
</dbReference>
<evidence type="ECO:0000256" key="1">
    <source>
        <dbReference type="ARBA" id="ARBA00006171"/>
    </source>
</evidence>
<evidence type="ECO:0008006" key="4">
    <source>
        <dbReference type="Google" id="ProtNLM"/>
    </source>
</evidence>
<dbReference type="AlphaFoldDB" id="A0A8D5JCA9"/>
<dbReference type="PANTHER" id="PTHR43434:SF1">
    <property type="entry name" value="PHOSPHOGLYCOLATE PHOSPHATASE"/>
    <property type="match status" value="1"/>
</dbReference>
<dbReference type="GO" id="GO:0006281">
    <property type="term" value="P:DNA repair"/>
    <property type="evidence" value="ECO:0007669"/>
    <property type="project" value="TreeGrafter"/>
</dbReference>
<dbReference type="RefSeq" id="WP_228855592.1">
    <property type="nucleotide sequence ID" value="NZ_AP024086.1"/>
</dbReference>
<dbReference type="GO" id="GO:0005829">
    <property type="term" value="C:cytosol"/>
    <property type="evidence" value="ECO:0007669"/>
    <property type="project" value="TreeGrafter"/>
</dbReference>
<organism evidence="2 3">
    <name type="scientific">Desulfomarina profundi</name>
    <dbReference type="NCBI Taxonomy" id="2772557"/>
    <lineage>
        <taxon>Bacteria</taxon>
        <taxon>Pseudomonadati</taxon>
        <taxon>Thermodesulfobacteriota</taxon>
        <taxon>Desulfobulbia</taxon>
        <taxon>Desulfobulbales</taxon>
        <taxon>Desulfobulbaceae</taxon>
        <taxon>Desulfomarina</taxon>
    </lineage>
</organism>
<comment type="similarity">
    <text evidence="1">Belongs to the HAD-like hydrolase superfamily. CbbY/CbbZ/Gph/YieH family.</text>
</comment>
<keyword evidence="3" id="KW-1185">Reference proteome</keyword>
<accession>A0A8D5JCA9</accession>
<dbReference type="Pfam" id="PF13419">
    <property type="entry name" value="HAD_2"/>
    <property type="match status" value="1"/>
</dbReference>
<dbReference type="InterPro" id="IPR050155">
    <property type="entry name" value="HAD-like_hydrolase_sf"/>
</dbReference>